<comment type="function">
    <text evidence="8">May be involved in modulation of pathogen defense and leaf cell death.</text>
</comment>
<keyword evidence="12" id="KW-1185">Reference proteome</keyword>
<evidence type="ECO:0000256" key="1">
    <source>
        <dbReference type="ARBA" id="ARBA00004141"/>
    </source>
</evidence>
<evidence type="ECO:0000313" key="11">
    <source>
        <dbReference type="EMBL" id="KAK4279698.1"/>
    </source>
</evidence>
<dbReference type="GO" id="GO:0005516">
    <property type="term" value="F:calmodulin binding"/>
    <property type="evidence" value="ECO:0007669"/>
    <property type="project" value="UniProtKB-KW"/>
</dbReference>
<evidence type="ECO:0000256" key="3">
    <source>
        <dbReference type="ARBA" id="ARBA00022692"/>
    </source>
</evidence>
<keyword evidence="4 8" id="KW-0611">Plant defense</keyword>
<protein>
    <recommendedName>
        <fullName evidence="8">MLO-like protein</fullName>
    </recommendedName>
</protein>
<dbReference type="Proteomes" id="UP001293593">
    <property type="component" value="Unassembled WGS sequence"/>
</dbReference>
<evidence type="ECO:0000256" key="8">
    <source>
        <dbReference type="RuleBase" id="RU280816"/>
    </source>
</evidence>
<evidence type="ECO:0000256" key="4">
    <source>
        <dbReference type="ARBA" id="ARBA00022821"/>
    </source>
</evidence>
<feature type="region of interest" description="Disordered" evidence="9">
    <location>
        <begin position="450"/>
        <end position="476"/>
    </location>
</feature>
<dbReference type="EMBL" id="JAWXYG010000002">
    <property type="protein sequence ID" value="KAK4279698.1"/>
    <property type="molecule type" value="Genomic_DNA"/>
</dbReference>
<reference evidence="11" key="1">
    <citation type="submission" date="2023-10" db="EMBL/GenBank/DDBJ databases">
        <title>Chromosome-level genome of the transformable northern wattle, Acacia crassicarpa.</title>
        <authorList>
            <person name="Massaro I."/>
            <person name="Sinha N.R."/>
            <person name="Poethig S."/>
            <person name="Leichty A.R."/>
        </authorList>
    </citation>
    <scope>NUCLEOTIDE SEQUENCE</scope>
    <source>
        <strain evidence="11">Acra3RX</strain>
        <tissue evidence="11">Leaf</tissue>
    </source>
</reference>
<evidence type="ECO:0000256" key="7">
    <source>
        <dbReference type="ARBA" id="ARBA00023265"/>
    </source>
</evidence>
<comment type="domain">
    <text evidence="8">The C-terminus contains a calmodulin-binding domain, which binds calmodulin in a calcium-dependent fashion.</text>
</comment>
<feature type="transmembrane region" description="Helical" evidence="10">
    <location>
        <begin position="355"/>
        <end position="376"/>
    </location>
</feature>
<comment type="similarity">
    <text evidence="2 8">Belongs to the MLO family.</text>
</comment>
<dbReference type="GO" id="GO:0006952">
    <property type="term" value="P:defense response"/>
    <property type="evidence" value="ECO:0007669"/>
    <property type="project" value="UniProtKB-KW"/>
</dbReference>
<dbReference type="PANTHER" id="PTHR31942">
    <property type="entry name" value="MLO-LIKE PROTEIN 1"/>
    <property type="match status" value="1"/>
</dbReference>
<dbReference type="AlphaFoldDB" id="A0AAE1MYJ6"/>
<feature type="transmembrane region" description="Helical" evidence="10">
    <location>
        <begin position="146"/>
        <end position="167"/>
    </location>
</feature>
<keyword evidence="7 8" id="KW-0568">Pathogenesis-related protein</keyword>
<evidence type="ECO:0000256" key="9">
    <source>
        <dbReference type="SAM" id="MobiDB-lite"/>
    </source>
</evidence>
<dbReference type="InterPro" id="IPR004326">
    <property type="entry name" value="Mlo"/>
</dbReference>
<evidence type="ECO:0000256" key="6">
    <source>
        <dbReference type="ARBA" id="ARBA00023136"/>
    </source>
</evidence>
<accession>A0AAE1MYJ6</accession>
<feature type="compositionally biased region" description="Polar residues" evidence="9">
    <location>
        <begin position="456"/>
        <end position="472"/>
    </location>
</feature>
<feature type="transmembrane region" description="Helical" evidence="10">
    <location>
        <begin position="297"/>
        <end position="317"/>
    </location>
</feature>
<feature type="compositionally biased region" description="Basic and acidic residues" evidence="9">
    <location>
        <begin position="531"/>
        <end position="561"/>
    </location>
</feature>
<dbReference type="GO" id="GO:0016020">
    <property type="term" value="C:membrane"/>
    <property type="evidence" value="ECO:0007669"/>
    <property type="project" value="UniProtKB-SubCell"/>
</dbReference>
<sequence>MAEEKEYERDLQETATWAVAVVCFVLLAISILIEHIIHAIGKWLEKRHKHALLEALEKVKGELMLLGFISFMLTALQSSIADMCISREVADTWRPCPSSSYNAKGKHGKSLKFSVSTPRRSLAAKGTNECKEGKVGFVSAYAIHQLHIFIFVLAIFHILQCIITLGLGRYKMRKWKKWEEETKSPAYLFSNDPERFRFTRDTTFGRRHLHIWSKSSISLWIVSFFRQFHGSVTKVDYMALRHGFIKAHLAPGSEERFDFQQYIQRSLDEDFKVVVGISPIIWLFAVLVLLTNTHGWYPYYWLPFFPLIIILVVGAKLQMIITQMGLRIEERGEVVKGAPVVEPGDELFWFKRPRLLLNLIHLVIFLNAFQLAFFAYTSYAFTIRSCYHKEIPNIVIRLTTGVLIQVLCSYVTLPLYALVTQMGSTMKPTIFNDRVASAVKSWHHKARKQVKEYSKHSGTNTPLSSAPTTPTHGMSPVHLLHKHVGAQSDDVPTSPGGFANERRWDLEEGAPYPTATEEGHEIQMIIPTSSRQHDDENEVQQHSKEFSFKNSHRARDQRRSF</sequence>
<keyword evidence="3 8" id="KW-0812">Transmembrane</keyword>
<comment type="caution">
    <text evidence="11">The sequence shown here is derived from an EMBL/GenBank/DDBJ whole genome shotgun (WGS) entry which is preliminary data.</text>
</comment>
<evidence type="ECO:0000256" key="2">
    <source>
        <dbReference type="ARBA" id="ARBA00006574"/>
    </source>
</evidence>
<name>A0AAE1MYJ6_9FABA</name>
<comment type="subcellular location">
    <subcellularLocation>
        <location evidence="1 8">Membrane</location>
        <topology evidence="1 8">Multi-pass membrane protein</topology>
    </subcellularLocation>
</comment>
<keyword evidence="8" id="KW-0112">Calmodulin-binding</keyword>
<gene>
    <name evidence="8" type="primary">MLO</name>
    <name evidence="11" type="ORF">QN277_011436</name>
</gene>
<feature type="region of interest" description="Disordered" evidence="9">
    <location>
        <begin position="527"/>
        <end position="561"/>
    </location>
</feature>
<evidence type="ECO:0000256" key="10">
    <source>
        <dbReference type="SAM" id="Phobius"/>
    </source>
</evidence>
<dbReference type="PANTHER" id="PTHR31942:SF84">
    <property type="entry name" value="MLO-LIKE PROTEIN 12"/>
    <property type="match status" value="1"/>
</dbReference>
<keyword evidence="5 8" id="KW-1133">Transmembrane helix</keyword>
<evidence type="ECO:0000313" key="12">
    <source>
        <dbReference type="Proteomes" id="UP001293593"/>
    </source>
</evidence>
<dbReference type="Pfam" id="PF03094">
    <property type="entry name" value="Mlo"/>
    <property type="match status" value="1"/>
</dbReference>
<feature type="transmembrane region" description="Helical" evidence="10">
    <location>
        <begin position="396"/>
        <end position="419"/>
    </location>
</feature>
<organism evidence="11 12">
    <name type="scientific">Acacia crassicarpa</name>
    <name type="common">northern wattle</name>
    <dbReference type="NCBI Taxonomy" id="499986"/>
    <lineage>
        <taxon>Eukaryota</taxon>
        <taxon>Viridiplantae</taxon>
        <taxon>Streptophyta</taxon>
        <taxon>Embryophyta</taxon>
        <taxon>Tracheophyta</taxon>
        <taxon>Spermatophyta</taxon>
        <taxon>Magnoliopsida</taxon>
        <taxon>eudicotyledons</taxon>
        <taxon>Gunneridae</taxon>
        <taxon>Pentapetalae</taxon>
        <taxon>rosids</taxon>
        <taxon>fabids</taxon>
        <taxon>Fabales</taxon>
        <taxon>Fabaceae</taxon>
        <taxon>Caesalpinioideae</taxon>
        <taxon>mimosoid clade</taxon>
        <taxon>Acacieae</taxon>
        <taxon>Acacia</taxon>
    </lineage>
</organism>
<keyword evidence="6 8" id="KW-0472">Membrane</keyword>
<feature type="transmembrane region" description="Helical" evidence="10">
    <location>
        <begin position="273"/>
        <end position="291"/>
    </location>
</feature>
<evidence type="ECO:0000256" key="5">
    <source>
        <dbReference type="ARBA" id="ARBA00022989"/>
    </source>
</evidence>
<feature type="transmembrane region" description="Helical" evidence="10">
    <location>
        <begin position="15"/>
        <end position="40"/>
    </location>
</feature>
<feature type="transmembrane region" description="Helical" evidence="10">
    <location>
        <begin position="61"/>
        <end position="80"/>
    </location>
</feature>
<proteinExistence type="inferred from homology"/>